<dbReference type="PANTHER" id="PTHR43394:SF1">
    <property type="entry name" value="ATP-BINDING CASSETTE SUB-FAMILY B MEMBER 10, MITOCHONDRIAL"/>
    <property type="match status" value="1"/>
</dbReference>
<dbReference type="eggNOG" id="KOG0055">
    <property type="taxonomic scope" value="Eukaryota"/>
</dbReference>
<dbReference type="OrthoDB" id="6500128at2759"/>
<keyword evidence="8" id="KW-1185">Reference proteome</keyword>
<dbReference type="InterPro" id="IPR011527">
    <property type="entry name" value="ABC1_TM_dom"/>
</dbReference>
<keyword evidence="3 5" id="KW-1133">Transmembrane helix</keyword>
<dbReference type="GO" id="GO:0005743">
    <property type="term" value="C:mitochondrial inner membrane"/>
    <property type="evidence" value="ECO:0000318"/>
    <property type="project" value="GO_Central"/>
</dbReference>
<evidence type="ECO:0000256" key="3">
    <source>
        <dbReference type="ARBA" id="ARBA00022989"/>
    </source>
</evidence>
<dbReference type="CDD" id="cd18577">
    <property type="entry name" value="ABC_6TM_Pgp_ABCB1_D1_like"/>
    <property type="match status" value="1"/>
</dbReference>
<keyword evidence="2 5" id="KW-0812">Transmembrane</keyword>
<accession>A2FZ99</accession>
<dbReference type="Pfam" id="PF00664">
    <property type="entry name" value="ABC_membrane"/>
    <property type="match status" value="1"/>
</dbReference>
<proteinExistence type="predicted"/>
<feature type="transmembrane region" description="Helical" evidence="5">
    <location>
        <begin position="313"/>
        <end position="333"/>
    </location>
</feature>
<dbReference type="Gene3D" id="1.20.1560.10">
    <property type="entry name" value="ABC transporter type 1, transmembrane domain"/>
    <property type="match status" value="1"/>
</dbReference>
<dbReference type="FunFam" id="1.20.1560.10:FF:000175">
    <property type="entry name" value="ABC transporter family protein"/>
    <property type="match status" value="1"/>
</dbReference>
<keyword evidence="4 5" id="KW-0472">Membrane</keyword>
<feature type="transmembrane region" description="Helical" evidence="5">
    <location>
        <begin position="193"/>
        <end position="213"/>
    </location>
</feature>
<protein>
    <submittedName>
        <fullName evidence="7">ABC transporter transmembrane region family protein</fullName>
    </submittedName>
</protein>
<dbReference type="PANTHER" id="PTHR43394">
    <property type="entry name" value="ATP-DEPENDENT PERMEASE MDL1, MITOCHONDRIAL"/>
    <property type="match status" value="1"/>
</dbReference>
<gene>
    <name evidence="7" type="ORF">TVAG_352360</name>
</gene>
<feature type="transmembrane region" description="Helical" evidence="5">
    <location>
        <begin position="268"/>
        <end position="293"/>
    </location>
</feature>
<sequence length="415" mass="46236">MQGHRSSEYSRSLADISEQANESMEKTVKTPARKVYKYLFADIMAVIAVFSSFIAGLTPIISYQFIGSVITELGKYSTGQIDDPLPETRKQVIYLVITLLIVSIAFFFATFLWNRVGCRMSVRIRKEIFSNLMCFDVTFFDNNSIGSLLTILGEDATAIQEAFGSVKNSQIQSLAQFIVGFIMIYIQSWRLGLIMTATIPLILVAMITIQYFLNRSSEIGFHNVSSSITIAEETISNVRTVRAFNREEGDVQRFSVDTNKSQSFYSKFFVYIGIEFFILILVNYGFTAGVLYYGSTIVGKKENGKEFTSGALIAIFGFALSAAWGLTNFQFFLGQKERAAQSAARVLDMIGYQPSINFDGGMQYDDFKGDIVFDHVSFKYPSRNVFALSDVSFNIKSGQSVAFVGHSGSGKSTIV</sequence>
<dbReference type="InterPro" id="IPR003439">
    <property type="entry name" value="ABC_transporter-like_ATP-bd"/>
</dbReference>
<dbReference type="GO" id="GO:0016887">
    <property type="term" value="F:ATP hydrolysis activity"/>
    <property type="evidence" value="ECO:0007669"/>
    <property type="project" value="InterPro"/>
</dbReference>
<dbReference type="Pfam" id="PF00005">
    <property type="entry name" value="ABC_tran"/>
    <property type="match status" value="1"/>
</dbReference>
<dbReference type="KEGG" id="tva:4747442"/>
<dbReference type="AlphaFoldDB" id="A2FZ99"/>
<dbReference type="SUPFAM" id="SSF52540">
    <property type="entry name" value="P-loop containing nucleoside triphosphate hydrolases"/>
    <property type="match status" value="1"/>
</dbReference>
<comment type="subcellular location">
    <subcellularLocation>
        <location evidence="1">Membrane</location>
        <topology evidence="1">Multi-pass membrane protein</topology>
    </subcellularLocation>
</comment>
<dbReference type="InterPro" id="IPR027417">
    <property type="entry name" value="P-loop_NTPase"/>
</dbReference>
<organism evidence="7 8">
    <name type="scientific">Trichomonas vaginalis (strain ATCC PRA-98 / G3)</name>
    <dbReference type="NCBI Taxonomy" id="412133"/>
    <lineage>
        <taxon>Eukaryota</taxon>
        <taxon>Metamonada</taxon>
        <taxon>Parabasalia</taxon>
        <taxon>Trichomonadida</taxon>
        <taxon>Trichomonadidae</taxon>
        <taxon>Trichomonas</taxon>
    </lineage>
</organism>
<dbReference type="VEuPathDB" id="TrichDB:TVAGG3_1022320"/>
<evidence type="ECO:0000256" key="2">
    <source>
        <dbReference type="ARBA" id="ARBA00022692"/>
    </source>
</evidence>
<dbReference type="RefSeq" id="XP_001302698.1">
    <property type="nucleotide sequence ID" value="XM_001302697.1"/>
</dbReference>
<evidence type="ECO:0000256" key="4">
    <source>
        <dbReference type="ARBA" id="ARBA00023136"/>
    </source>
</evidence>
<name>A2FZ99_TRIV3</name>
<dbReference type="STRING" id="5722.A2FZ99"/>
<dbReference type="InterPro" id="IPR036640">
    <property type="entry name" value="ABC1_TM_sf"/>
</dbReference>
<dbReference type="InterPro" id="IPR039421">
    <property type="entry name" value="Type_1_exporter"/>
</dbReference>
<dbReference type="PROSITE" id="PS50929">
    <property type="entry name" value="ABC_TM1F"/>
    <property type="match status" value="1"/>
</dbReference>
<dbReference type="GO" id="GO:0090374">
    <property type="term" value="P:oligopeptide export from mitochondrion"/>
    <property type="evidence" value="ECO:0000318"/>
    <property type="project" value="GO_Central"/>
</dbReference>
<dbReference type="VEuPathDB" id="TrichDB:TVAG_352390"/>
<feature type="transmembrane region" description="Helical" evidence="5">
    <location>
        <begin position="39"/>
        <end position="66"/>
    </location>
</feature>
<dbReference type="Gene3D" id="3.40.50.300">
    <property type="entry name" value="P-loop containing nucleotide triphosphate hydrolases"/>
    <property type="match status" value="1"/>
</dbReference>
<dbReference type="SUPFAM" id="SSF90123">
    <property type="entry name" value="ABC transporter transmembrane region"/>
    <property type="match status" value="1"/>
</dbReference>
<dbReference type="GO" id="GO:0015421">
    <property type="term" value="F:ABC-type oligopeptide transporter activity"/>
    <property type="evidence" value="ECO:0000318"/>
    <property type="project" value="GO_Central"/>
</dbReference>
<reference evidence="7" key="2">
    <citation type="journal article" date="2007" name="Science">
        <title>Draft genome sequence of the sexually transmitted pathogen Trichomonas vaginalis.</title>
        <authorList>
            <person name="Carlton J.M."/>
            <person name="Hirt R.P."/>
            <person name="Silva J.C."/>
            <person name="Delcher A.L."/>
            <person name="Schatz M."/>
            <person name="Zhao Q."/>
            <person name="Wortman J.R."/>
            <person name="Bidwell S.L."/>
            <person name="Alsmark U.C.M."/>
            <person name="Besteiro S."/>
            <person name="Sicheritz-Ponten T."/>
            <person name="Noel C.J."/>
            <person name="Dacks J.B."/>
            <person name="Foster P.G."/>
            <person name="Simillion C."/>
            <person name="Van de Peer Y."/>
            <person name="Miranda-Saavedra D."/>
            <person name="Barton G.J."/>
            <person name="Westrop G.D."/>
            <person name="Mueller S."/>
            <person name="Dessi D."/>
            <person name="Fiori P.L."/>
            <person name="Ren Q."/>
            <person name="Paulsen I."/>
            <person name="Zhang H."/>
            <person name="Bastida-Corcuera F.D."/>
            <person name="Simoes-Barbosa A."/>
            <person name="Brown M.T."/>
            <person name="Hayes R.D."/>
            <person name="Mukherjee M."/>
            <person name="Okumura C.Y."/>
            <person name="Schneider R."/>
            <person name="Smith A.J."/>
            <person name="Vanacova S."/>
            <person name="Villalvazo M."/>
            <person name="Haas B.J."/>
            <person name="Pertea M."/>
            <person name="Feldblyum T.V."/>
            <person name="Utterback T.R."/>
            <person name="Shu C.L."/>
            <person name="Osoegawa K."/>
            <person name="de Jong P.J."/>
            <person name="Hrdy I."/>
            <person name="Horvathova L."/>
            <person name="Zubacova Z."/>
            <person name="Dolezal P."/>
            <person name="Malik S.B."/>
            <person name="Logsdon J.M. Jr."/>
            <person name="Henze K."/>
            <person name="Gupta A."/>
            <person name="Wang C.C."/>
            <person name="Dunne R.L."/>
            <person name="Upcroft J.A."/>
            <person name="Upcroft P."/>
            <person name="White O."/>
            <person name="Salzberg S.L."/>
            <person name="Tang P."/>
            <person name="Chiu C.-H."/>
            <person name="Lee Y.-S."/>
            <person name="Embley T.M."/>
            <person name="Coombs G.H."/>
            <person name="Mottram J.C."/>
            <person name="Tachezy J."/>
            <person name="Fraser-Liggett C.M."/>
            <person name="Johnson P.J."/>
        </authorList>
    </citation>
    <scope>NUCLEOTIDE SEQUENCE [LARGE SCALE GENOMIC DNA]</scope>
    <source>
        <strain evidence="7">G3</strain>
    </source>
</reference>
<evidence type="ECO:0000313" key="7">
    <source>
        <dbReference type="EMBL" id="EAX89768.1"/>
    </source>
</evidence>
<evidence type="ECO:0000256" key="1">
    <source>
        <dbReference type="ARBA" id="ARBA00004141"/>
    </source>
</evidence>
<dbReference type="Proteomes" id="UP000001542">
    <property type="component" value="Unassembled WGS sequence"/>
</dbReference>
<dbReference type="GO" id="GO:0005524">
    <property type="term" value="F:ATP binding"/>
    <property type="evidence" value="ECO:0007669"/>
    <property type="project" value="InterPro"/>
</dbReference>
<dbReference type="EMBL" id="DS114168">
    <property type="protein sequence ID" value="EAX89768.1"/>
    <property type="molecule type" value="Genomic_DNA"/>
</dbReference>
<feature type="transmembrane region" description="Helical" evidence="5">
    <location>
        <begin position="92"/>
        <end position="113"/>
    </location>
</feature>
<dbReference type="InParanoid" id="A2FZ99"/>
<dbReference type="OMA" id="CKQTEDA"/>
<evidence type="ECO:0000313" key="8">
    <source>
        <dbReference type="Proteomes" id="UP000001542"/>
    </source>
</evidence>
<reference evidence="7" key="1">
    <citation type="submission" date="2006-10" db="EMBL/GenBank/DDBJ databases">
        <authorList>
            <person name="Amadeo P."/>
            <person name="Zhao Q."/>
            <person name="Wortman J."/>
            <person name="Fraser-Liggett C."/>
            <person name="Carlton J."/>
        </authorList>
    </citation>
    <scope>NUCLEOTIDE SEQUENCE</scope>
    <source>
        <strain evidence="7">G3</strain>
    </source>
</reference>
<evidence type="ECO:0000256" key="5">
    <source>
        <dbReference type="SAM" id="Phobius"/>
    </source>
</evidence>
<feature type="domain" description="ABC transmembrane type-1" evidence="6">
    <location>
        <begin position="46"/>
        <end position="338"/>
    </location>
</feature>
<evidence type="ECO:0000259" key="6">
    <source>
        <dbReference type="PROSITE" id="PS50929"/>
    </source>
</evidence>